<feature type="transmembrane region" description="Helical" evidence="5">
    <location>
        <begin position="7"/>
        <end position="26"/>
    </location>
</feature>
<dbReference type="GO" id="GO:0005506">
    <property type="term" value="F:iron ion binding"/>
    <property type="evidence" value="ECO:0007669"/>
    <property type="project" value="InterPro"/>
</dbReference>
<evidence type="ECO:0000256" key="2">
    <source>
        <dbReference type="ARBA" id="ARBA00022692"/>
    </source>
</evidence>
<name>A0A7S3IH95_9SPIT</name>
<keyword evidence="2 5" id="KW-0812">Transmembrane</keyword>
<evidence type="ECO:0000256" key="1">
    <source>
        <dbReference type="ARBA" id="ARBA00004370"/>
    </source>
</evidence>
<dbReference type="GO" id="GO:0016020">
    <property type="term" value="C:membrane"/>
    <property type="evidence" value="ECO:0007669"/>
    <property type="project" value="UniProtKB-SubCell"/>
</dbReference>
<evidence type="ECO:0000256" key="5">
    <source>
        <dbReference type="SAM" id="Phobius"/>
    </source>
</evidence>
<feature type="domain" description="Fatty acid hydroxylase" evidence="6">
    <location>
        <begin position="50"/>
        <end position="189"/>
    </location>
</feature>
<keyword evidence="3 5" id="KW-1133">Transmembrane helix</keyword>
<dbReference type="GO" id="GO:0016491">
    <property type="term" value="F:oxidoreductase activity"/>
    <property type="evidence" value="ECO:0007669"/>
    <property type="project" value="InterPro"/>
</dbReference>
<dbReference type="InterPro" id="IPR050307">
    <property type="entry name" value="Sterol_Desaturase_Related"/>
</dbReference>
<comment type="subcellular location">
    <subcellularLocation>
        <location evidence="1">Membrane</location>
    </subcellularLocation>
</comment>
<dbReference type="InterPro" id="IPR006694">
    <property type="entry name" value="Fatty_acid_hydroxylase"/>
</dbReference>
<accession>A0A7S3IH95</accession>
<protein>
    <recommendedName>
        <fullName evidence="6">Fatty acid hydroxylase domain-containing protein</fullName>
    </recommendedName>
</protein>
<sequence>MYAALRQFLFNATVINYTAMMFGMWVYGWKLRWNFDPNELPSNWKIFFQVLFCIFVEDTLFHHAHKLFHVKHKYLPLYQWVHKRHHEFKMPVSISAQYAHPVEHIFANILPTLAGPLILGKHLHFWMIISWGVVRMMDTHEGHSGYDFPWSIFRLIPFGTGPAYHDFHHSANVGNYSSFTSVWDTFWDTNTEFWEEYFPLGPRRSEGEHEKKE</sequence>
<evidence type="ECO:0000259" key="6">
    <source>
        <dbReference type="Pfam" id="PF04116"/>
    </source>
</evidence>
<reference evidence="7" key="1">
    <citation type="submission" date="2021-01" db="EMBL/GenBank/DDBJ databases">
        <authorList>
            <person name="Corre E."/>
            <person name="Pelletier E."/>
            <person name="Niang G."/>
            <person name="Scheremetjew M."/>
            <person name="Finn R."/>
            <person name="Kale V."/>
            <person name="Holt S."/>
            <person name="Cochrane G."/>
            <person name="Meng A."/>
            <person name="Brown T."/>
            <person name="Cohen L."/>
        </authorList>
    </citation>
    <scope>NUCLEOTIDE SEQUENCE</scope>
    <source>
        <strain evidence="7">S3</strain>
    </source>
</reference>
<organism evidence="7">
    <name type="scientific">Strombidium inclinatum</name>
    <dbReference type="NCBI Taxonomy" id="197538"/>
    <lineage>
        <taxon>Eukaryota</taxon>
        <taxon>Sar</taxon>
        <taxon>Alveolata</taxon>
        <taxon>Ciliophora</taxon>
        <taxon>Intramacronucleata</taxon>
        <taxon>Spirotrichea</taxon>
        <taxon>Oligotrichia</taxon>
        <taxon>Strombidiidae</taxon>
        <taxon>Strombidium</taxon>
    </lineage>
</organism>
<dbReference type="Pfam" id="PF04116">
    <property type="entry name" value="FA_hydroxylase"/>
    <property type="match status" value="1"/>
</dbReference>
<proteinExistence type="predicted"/>
<gene>
    <name evidence="7" type="ORF">SINC0208_LOCUS3296</name>
</gene>
<dbReference type="EMBL" id="HBIH01008027">
    <property type="protein sequence ID" value="CAE0322712.1"/>
    <property type="molecule type" value="Transcribed_RNA"/>
</dbReference>
<evidence type="ECO:0000256" key="3">
    <source>
        <dbReference type="ARBA" id="ARBA00022989"/>
    </source>
</evidence>
<evidence type="ECO:0000313" key="7">
    <source>
        <dbReference type="EMBL" id="CAE0322712.1"/>
    </source>
</evidence>
<dbReference type="PANTHER" id="PTHR11863">
    <property type="entry name" value="STEROL DESATURASE"/>
    <property type="match status" value="1"/>
</dbReference>
<dbReference type="AlphaFoldDB" id="A0A7S3IH95"/>
<evidence type="ECO:0000256" key="4">
    <source>
        <dbReference type="ARBA" id="ARBA00023136"/>
    </source>
</evidence>
<keyword evidence="4 5" id="KW-0472">Membrane</keyword>
<dbReference type="GO" id="GO:0008610">
    <property type="term" value="P:lipid biosynthetic process"/>
    <property type="evidence" value="ECO:0007669"/>
    <property type="project" value="InterPro"/>
</dbReference>